<proteinExistence type="predicted"/>
<dbReference type="Proteomes" id="UP000776629">
    <property type="component" value="Unassembled WGS sequence"/>
</dbReference>
<protein>
    <submittedName>
        <fullName evidence="1">Uncharacterized protein</fullName>
    </submittedName>
</protein>
<name>A0ABS2ENC9_9LACO</name>
<comment type="caution">
    <text evidence="1">The sequence shown here is derived from an EMBL/GenBank/DDBJ whole genome shotgun (WGS) entry which is preliminary data.</text>
</comment>
<gene>
    <name evidence="1" type="ORF">H5993_04455</name>
</gene>
<dbReference type="EMBL" id="JACJJQ010000015">
    <property type="protein sequence ID" value="MBM6754013.1"/>
    <property type="molecule type" value="Genomic_DNA"/>
</dbReference>
<keyword evidence="2" id="KW-1185">Reference proteome</keyword>
<evidence type="ECO:0000313" key="1">
    <source>
        <dbReference type="EMBL" id="MBM6754013.1"/>
    </source>
</evidence>
<sequence length="40" mass="4554">MIFNANFEHPAVAYQPVRGDYANYWYTYFASGCLQSGEAT</sequence>
<evidence type="ECO:0000313" key="2">
    <source>
        <dbReference type="Proteomes" id="UP000776629"/>
    </source>
</evidence>
<organism evidence="1 2">
    <name type="scientific">Limosilactobacillus alvi</name>
    <dbReference type="NCBI Taxonomy" id="990412"/>
    <lineage>
        <taxon>Bacteria</taxon>
        <taxon>Bacillati</taxon>
        <taxon>Bacillota</taxon>
        <taxon>Bacilli</taxon>
        <taxon>Lactobacillales</taxon>
        <taxon>Lactobacillaceae</taxon>
        <taxon>Limosilactobacillus</taxon>
    </lineage>
</organism>
<reference evidence="1 2" key="1">
    <citation type="journal article" date="2021" name="Sci. Rep.">
        <title>The distribution of antibiotic resistance genes in chicken gut microbiota commensals.</title>
        <authorList>
            <person name="Juricova H."/>
            <person name="Matiasovicova J."/>
            <person name="Kubasova T."/>
            <person name="Cejkova D."/>
            <person name="Rychlik I."/>
        </authorList>
    </citation>
    <scope>NUCLEOTIDE SEQUENCE [LARGE SCALE GENOMIC DNA]</scope>
    <source>
        <strain evidence="1 2">An810</strain>
    </source>
</reference>
<accession>A0ABS2ENC9</accession>